<sequence length="349" mass="38462">MTQTYNWRTADIIRETNDTVTIVFDTQGIPFHYDPGQFINVTIPVNGVPVTRSYTISSLPDAGESPAITVKKVDGGLMSSFIVDKAAAVHTWEVDGPYGAFVLPPDAHTIQHLVLLAGGSGITPLYVLARAFVHRFPAAAITLIYSSRNADAIIFKQRLEDWAAQHPDQVHIHHALSRASATANNSNVTFSNGRINKLIAKRWITRIPATDTRYFICGPAALMQQHQDMLTTWDVPAQHLHLEWFAPDETPTTKELPTAMQEVLLHLYEQSNLIEVQGGQTILAAALEDRIPLPYSCRNGTCGRCAAKVTSGVVTMERNYALGENELAEGWVLLCQSYPVSSDVTVEIE</sequence>
<dbReference type="RefSeq" id="WP_264732934.1">
    <property type="nucleotide sequence ID" value="NZ_JAPDNR010000001.1"/>
</dbReference>
<dbReference type="SUPFAM" id="SSF52343">
    <property type="entry name" value="Ferredoxin reductase-like, C-terminal NADP-linked domain"/>
    <property type="match status" value="1"/>
</dbReference>
<dbReference type="PRINTS" id="PR00371">
    <property type="entry name" value="FPNCR"/>
</dbReference>
<reference evidence="11 12" key="1">
    <citation type="submission" date="2022-10" db="EMBL/GenBank/DDBJ databases">
        <title>Chitinophaga nivalis PC15 sp. nov., isolated from Pyeongchang county, South Korea.</title>
        <authorList>
            <person name="Trinh H.N."/>
        </authorList>
    </citation>
    <scope>NUCLEOTIDE SEQUENCE [LARGE SCALE GENOMIC DNA]</scope>
    <source>
        <strain evidence="11 12">PC14</strain>
    </source>
</reference>
<dbReference type="Proteomes" id="UP001207742">
    <property type="component" value="Unassembled WGS sequence"/>
</dbReference>
<evidence type="ECO:0000256" key="4">
    <source>
        <dbReference type="ARBA" id="ARBA00022723"/>
    </source>
</evidence>
<dbReference type="Gene3D" id="2.40.30.10">
    <property type="entry name" value="Translation factors"/>
    <property type="match status" value="1"/>
</dbReference>
<dbReference type="InterPro" id="IPR001041">
    <property type="entry name" value="2Fe-2S_ferredoxin-type"/>
</dbReference>
<dbReference type="Pfam" id="PF00111">
    <property type="entry name" value="Fer2"/>
    <property type="match status" value="1"/>
</dbReference>
<comment type="cofactor">
    <cofactor evidence="1">
        <name>FAD</name>
        <dbReference type="ChEBI" id="CHEBI:57692"/>
    </cofactor>
</comment>
<dbReference type="InterPro" id="IPR039261">
    <property type="entry name" value="FNR_nucleotide-bd"/>
</dbReference>
<dbReference type="InterPro" id="IPR036010">
    <property type="entry name" value="2Fe-2S_ferredoxin-like_sf"/>
</dbReference>
<dbReference type="Gene3D" id="3.10.20.30">
    <property type="match status" value="1"/>
</dbReference>
<keyword evidence="12" id="KW-1185">Reference proteome</keyword>
<dbReference type="Pfam" id="PF00175">
    <property type="entry name" value="NAD_binding_1"/>
    <property type="match status" value="1"/>
</dbReference>
<keyword evidence="2" id="KW-0285">Flavoprotein</keyword>
<dbReference type="InterPro" id="IPR008333">
    <property type="entry name" value="Cbr1-like_FAD-bd_dom"/>
</dbReference>
<dbReference type="SUPFAM" id="SSF63380">
    <property type="entry name" value="Riboflavin synthase domain-like"/>
    <property type="match status" value="1"/>
</dbReference>
<dbReference type="Gene3D" id="3.40.50.80">
    <property type="entry name" value="Nucleotide-binding domain of ferredoxin-NADP reductase (FNR) module"/>
    <property type="match status" value="1"/>
</dbReference>
<keyword evidence="3" id="KW-0001">2Fe-2S</keyword>
<evidence type="ECO:0000259" key="10">
    <source>
        <dbReference type="PROSITE" id="PS51384"/>
    </source>
</evidence>
<dbReference type="PANTHER" id="PTHR47354">
    <property type="entry name" value="NADH OXIDOREDUCTASE HCR"/>
    <property type="match status" value="1"/>
</dbReference>
<evidence type="ECO:0000313" key="12">
    <source>
        <dbReference type="Proteomes" id="UP001207742"/>
    </source>
</evidence>
<evidence type="ECO:0000256" key="5">
    <source>
        <dbReference type="ARBA" id="ARBA00022827"/>
    </source>
</evidence>
<keyword evidence="7" id="KW-0408">Iron</keyword>
<dbReference type="InterPro" id="IPR050415">
    <property type="entry name" value="MRET"/>
</dbReference>
<evidence type="ECO:0000256" key="6">
    <source>
        <dbReference type="ARBA" id="ARBA00023002"/>
    </source>
</evidence>
<evidence type="ECO:0000259" key="9">
    <source>
        <dbReference type="PROSITE" id="PS51085"/>
    </source>
</evidence>
<dbReference type="Pfam" id="PF00970">
    <property type="entry name" value="FAD_binding_6"/>
    <property type="match status" value="1"/>
</dbReference>
<evidence type="ECO:0000256" key="7">
    <source>
        <dbReference type="ARBA" id="ARBA00023004"/>
    </source>
</evidence>
<dbReference type="CDD" id="cd06214">
    <property type="entry name" value="PA_degradation_oxidoreductase_like"/>
    <property type="match status" value="1"/>
</dbReference>
<evidence type="ECO:0000256" key="8">
    <source>
        <dbReference type="ARBA" id="ARBA00023014"/>
    </source>
</evidence>
<keyword evidence="4" id="KW-0479">Metal-binding</keyword>
<feature type="domain" description="2Fe-2S ferredoxin-type" evidence="9">
    <location>
        <begin position="261"/>
        <end position="349"/>
    </location>
</feature>
<feature type="domain" description="FAD-binding FR-type" evidence="10">
    <location>
        <begin position="2"/>
        <end position="104"/>
    </location>
</feature>
<dbReference type="InterPro" id="IPR012675">
    <property type="entry name" value="Beta-grasp_dom_sf"/>
</dbReference>
<dbReference type="PROSITE" id="PS51085">
    <property type="entry name" value="2FE2S_FER_2"/>
    <property type="match status" value="1"/>
</dbReference>
<evidence type="ECO:0000256" key="3">
    <source>
        <dbReference type="ARBA" id="ARBA00022714"/>
    </source>
</evidence>
<name>A0ABT3IQ67_9BACT</name>
<comment type="caution">
    <text evidence="11">The sequence shown here is derived from an EMBL/GenBank/DDBJ whole genome shotgun (WGS) entry which is preliminary data.</text>
</comment>
<evidence type="ECO:0000256" key="2">
    <source>
        <dbReference type="ARBA" id="ARBA00022630"/>
    </source>
</evidence>
<keyword evidence="8" id="KW-0411">Iron-sulfur</keyword>
<protein>
    <submittedName>
        <fullName evidence="11">Ferredoxin--NADP reductase</fullName>
    </submittedName>
</protein>
<dbReference type="SUPFAM" id="SSF54292">
    <property type="entry name" value="2Fe-2S ferredoxin-like"/>
    <property type="match status" value="1"/>
</dbReference>
<dbReference type="InterPro" id="IPR001709">
    <property type="entry name" value="Flavoprot_Pyr_Nucl_cyt_Rdtase"/>
</dbReference>
<dbReference type="CDD" id="cd00207">
    <property type="entry name" value="fer2"/>
    <property type="match status" value="1"/>
</dbReference>
<gene>
    <name evidence="11" type="ORF">OL497_19615</name>
</gene>
<keyword evidence="6" id="KW-0560">Oxidoreductase</keyword>
<keyword evidence="5" id="KW-0274">FAD</keyword>
<accession>A0ABT3IQ67</accession>
<dbReference type="PANTHER" id="PTHR47354:SF8">
    <property type="entry name" value="1,2-PHENYLACETYL-COA EPOXIDASE, SUBUNIT E"/>
    <property type="match status" value="1"/>
</dbReference>
<proteinExistence type="predicted"/>
<dbReference type="InterPro" id="IPR001433">
    <property type="entry name" value="OxRdtase_FAD/NAD-bd"/>
</dbReference>
<evidence type="ECO:0000256" key="1">
    <source>
        <dbReference type="ARBA" id="ARBA00001974"/>
    </source>
</evidence>
<dbReference type="PRINTS" id="PR00406">
    <property type="entry name" value="CYTB5RDTASE"/>
</dbReference>
<dbReference type="PROSITE" id="PS51384">
    <property type="entry name" value="FAD_FR"/>
    <property type="match status" value="1"/>
</dbReference>
<dbReference type="InterPro" id="IPR017938">
    <property type="entry name" value="Riboflavin_synthase-like_b-brl"/>
</dbReference>
<organism evidence="11 12">
    <name type="scientific">Chitinophaga nivalis</name>
    <dbReference type="NCBI Taxonomy" id="2991709"/>
    <lineage>
        <taxon>Bacteria</taxon>
        <taxon>Pseudomonadati</taxon>
        <taxon>Bacteroidota</taxon>
        <taxon>Chitinophagia</taxon>
        <taxon>Chitinophagales</taxon>
        <taxon>Chitinophagaceae</taxon>
        <taxon>Chitinophaga</taxon>
    </lineage>
</organism>
<evidence type="ECO:0000313" key="11">
    <source>
        <dbReference type="EMBL" id="MCW3486119.1"/>
    </source>
</evidence>
<dbReference type="EMBL" id="JAPDNS010000002">
    <property type="protein sequence ID" value="MCW3486119.1"/>
    <property type="molecule type" value="Genomic_DNA"/>
</dbReference>
<dbReference type="InterPro" id="IPR017927">
    <property type="entry name" value="FAD-bd_FR_type"/>
</dbReference>